<dbReference type="EMBL" id="CP037933">
    <property type="protein sequence ID" value="QBN19847.1"/>
    <property type="molecule type" value="Genomic_DNA"/>
</dbReference>
<dbReference type="RefSeq" id="WP_133277363.1">
    <property type="nucleotide sequence ID" value="NZ_CP037933.1"/>
</dbReference>
<dbReference type="Gene3D" id="3.40.50.150">
    <property type="entry name" value="Vaccinia Virus protein VP39"/>
    <property type="match status" value="1"/>
</dbReference>
<keyword evidence="2" id="KW-0489">Methyltransferase</keyword>
<accession>A0A4P6YGA4</accession>
<dbReference type="OrthoDB" id="3896938at2"/>
<dbReference type="GO" id="GO:0032259">
    <property type="term" value="P:methylation"/>
    <property type="evidence" value="ECO:0007669"/>
    <property type="project" value="UniProtKB-KW"/>
</dbReference>
<dbReference type="SUPFAM" id="SSF53335">
    <property type="entry name" value="S-adenosyl-L-methionine-dependent methyltransferases"/>
    <property type="match status" value="1"/>
</dbReference>
<sequence length="268" mass="31620">MNKFIKKLYRFFLKKPIEKIELRFNKMGKKRACYICNNRFHHFSKWRGGTRAVPLWLRKLEIIGGDFDNFGCPFCNSTDRERHLFMFFDKLNLWSKMGQSEILHFAPETNLRKKIEQYRPFSYVKADLYSNDLDIQKIDATAISFKEASFDIVICNHVLEHIPNYKNALIEFFRILKPGGLAILQTPYSKLLINNFEDGGINSNELRLIFHGQEDHVRVFGESTFFKSLKDVGFIVNRIKHSEFLNEIDSRYFGVSEDEDLIQVIKPQ</sequence>
<evidence type="ECO:0000259" key="1">
    <source>
        <dbReference type="Pfam" id="PF08241"/>
    </source>
</evidence>
<dbReference type="InterPro" id="IPR013216">
    <property type="entry name" value="Methyltransf_11"/>
</dbReference>
<dbReference type="KEGG" id="fnk:E1750_13895"/>
<evidence type="ECO:0000313" key="3">
    <source>
        <dbReference type="Proteomes" id="UP000291124"/>
    </source>
</evidence>
<gene>
    <name evidence="2" type="ORF">E1750_13895</name>
</gene>
<protein>
    <submittedName>
        <fullName evidence="2">Class I SAM-dependent methyltransferase</fullName>
    </submittedName>
</protein>
<dbReference type="CDD" id="cd02440">
    <property type="entry name" value="AdoMet_MTases"/>
    <property type="match status" value="1"/>
</dbReference>
<dbReference type="AlphaFoldDB" id="A0A4P6YGA4"/>
<keyword evidence="2" id="KW-0808">Transferase</keyword>
<feature type="domain" description="Methyltransferase type 11" evidence="1">
    <location>
        <begin position="131"/>
        <end position="183"/>
    </location>
</feature>
<evidence type="ECO:0000313" key="2">
    <source>
        <dbReference type="EMBL" id="QBN19847.1"/>
    </source>
</evidence>
<reference evidence="3" key="1">
    <citation type="submission" date="2019-03" db="EMBL/GenBank/DDBJ databases">
        <title>Flavobacterium sp.</title>
        <authorList>
            <person name="Kim H."/>
        </authorList>
    </citation>
    <scope>NUCLEOTIDE SEQUENCE [LARGE SCALE GENOMIC DNA]</scope>
    <source>
        <strain evidence="3">GS13</strain>
    </source>
</reference>
<dbReference type="InterPro" id="IPR029063">
    <property type="entry name" value="SAM-dependent_MTases_sf"/>
</dbReference>
<dbReference type="Proteomes" id="UP000291124">
    <property type="component" value="Chromosome"/>
</dbReference>
<organism evidence="2 3">
    <name type="scientific">Flavobacterium nackdongense</name>
    <dbReference type="NCBI Taxonomy" id="2547394"/>
    <lineage>
        <taxon>Bacteria</taxon>
        <taxon>Pseudomonadati</taxon>
        <taxon>Bacteroidota</taxon>
        <taxon>Flavobacteriia</taxon>
        <taxon>Flavobacteriales</taxon>
        <taxon>Flavobacteriaceae</taxon>
        <taxon>Flavobacterium</taxon>
    </lineage>
</organism>
<proteinExistence type="predicted"/>
<dbReference type="GO" id="GO:0008757">
    <property type="term" value="F:S-adenosylmethionine-dependent methyltransferase activity"/>
    <property type="evidence" value="ECO:0007669"/>
    <property type="project" value="InterPro"/>
</dbReference>
<keyword evidence="3" id="KW-1185">Reference proteome</keyword>
<name>A0A4P6YGA4_9FLAO</name>
<dbReference type="Pfam" id="PF08241">
    <property type="entry name" value="Methyltransf_11"/>
    <property type="match status" value="1"/>
</dbReference>